<dbReference type="PANTHER" id="PTHR40422:SF1">
    <property type="entry name" value="TRANSLATION MACHINERY-ASSOCIATED PROTEIN 17"/>
    <property type="match status" value="1"/>
</dbReference>
<organism evidence="2 3">
    <name type="scientific">[Myrmecia] bisecta</name>
    <dbReference type="NCBI Taxonomy" id="41462"/>
    <lineage>
        <taxon>Eukaryota</taxon>
        <taxon>Viridiplantae</taxon>
        <taxon>Chlorophyta</taxon>
        <taxon>core chlorophytes</taxon>
        <taxon>Trebouxiophyceae</taxon>
        <taxon>Trebouxiales</taxon>
        <taxon>Trebouxiaceae</taxon>
        <taxon>Myrmecia</taxon>
    </lineage>
</organism>
<dbReference type="PANTHER" id="PTHR40422">
    <property type="entry name" value="TRANSLATION MACHINERY-ASSOCIATED PROTEIN 17"/>
    <property type="match status" value="1"/>
</dbReference>
<sequence length="86" mass="9638">MADQINEHVLVLEAERDRLRNAVQHLSSSNRQLKQALEEDGPDAEYQEAIGENIVVIAKYHGQIALLEKDIKAAREAQPCADTTTR</sequence>
<reference evidence="2 3" key="1">
    <citation type="journal article" date="2024" name="Nat. Commun.">
        <title>Phylogenomics reveals the evolutionary origins of lichenization in chlorophyte algae.</title>
        <authorList>
            <person name="Puginier C."/>
            <person name="Libourel C."/>
            <person name="Otte J."/>
            <person name="Skaloud P."/>
            <person name="Haon M."/>
            <person name="Grisel S."/>
            <person name="Petersen M."/>
            <person name="Berrin J.G."/>
            <person name="Delaux P.M."/>
            <person name="Dal Grande F."/>
            <person name="Keller J."/>
        </authorList>
    </citation>
    <scope>NUCLEOTIDE SEQUENCE [LARGE SCALE GENOMIC DNA]</scope>
    <source>
        <strain evidence="2 3">SAG 2043</strain>
    </source>
</reference>
<dbReference type="AlphaFoldDB" id="A0AAW1P0Z7"/>
<gene>
    <name evidence="2" type="ORF">WJX72_007716</name>
</gene>
<accession>A0AAW1P0Z7</accession>
<dbReference type="Proteomes" id="UP001489004">
    <property type="component" value="Unassembled WGS sequence"/>
</dbReference>
<protein>
    <submittedName>
        <fullName evidence="2">Uncharacterized protein</fullName>
    </submittedName>
</protein>
<proteinExistence type="predicted"/>
<dbReference type="GO" id="GO:0070682">
    <property type="term" value="P:proteasome regulatory particle assembly"/>
    <property type="evidence" value="ECO:0007669"/>
    <property type="project" value="InterPro"/>
</dbReference>
<name>A0AAW1P0Z7_9CHLO</name>
<evidence type="ECO:0000256" key="1">
    <source>
        <dbReference type="SAM" id="Coils"/>
    </source>
</evidence>
<comment type="caution">
    <text evidence="2">The sequence shown here is derived from an EMBL/GenBank/DDBJ whole genome shotgun (WGS) entry which is preliminary data.</text>
</comment>
<evidence type="ECO:0000313" key="3">
    <source>
        <dbReference type="Proteomes" id="UP001489004"/>
    </source>
</evidence>
<dbReference type="EMBL" id="JALJOR010000019">
    <property type="protein sequence ID" value="KAK9803950.1"/>
    <property type="molecule type" value="Genomic_DNA"/>
</dbReference>
<dbReference type="InterPro" id="IPR038966">
    <property type="entry name" value="TMA17"/>
</dbReference>
<dbReference type="GO" id="GO:0030674">
    <property type="term" value="F:protein-macromolecule adaptor activity"/>
    <property type="evidence" value="ECO:0007669"/>
    <property type="project" value="TreeGrafter"/>
</dbReference>
<keyword evidence="3" id="KW-1185">Reference proteome</keyword>
<evidence type="ECO:0000313" key="2">
    <source>
        <dbReference type="EMBL" id="KAK9803950.1"/>
    </source>
</evidence>
<keyword evidence="1" id="KW-0175">Coiled coil</keyword>
<feature type="coiled-coil region" evidence="1">
    <location>
        <begin position="2"/>
        <end position="77"/>
    </location>
</feature>